<gene>
    <name evidence="2" type="ORF">SMD44_p10068</name>
</gene>
<dbReference type="Proteomes" id="UP000195880">
    <property type="component" value="Plasmid pMDJK44.1"/>
</dbReference>
<reference evidence="2 3" key="1">
    <citation type="submission" date="2017-10" db="EMBL/GenBank/DDBJ databases">
        <title>Streptomyces alboflavus Genome sequencing and assembly.</title>
        <authorList>
            <person name="Wang Y."/>
            <person name="Du B."/>
            <person name="Ding Y."/>
            <person name="Liu H."/>
            <person name="Hou Q."/>
            <person name="Liu K."/>
            <person name="Wang C."/>
            <person name="Yao L."/>
        </authorList>
    </citation>
    <scope>NUCLEOTIDE SEQUENCE [LARGE SCALE GENOMIC DNA]</scope>
    <source>
        <strain evidence="2 3">MDJK44</strain>
        <plasmid evidence="3">Plasmid pmdjk44.1</plasmid>
    </source>
</reference>
<proteinExistence type="predicted"/>
<dbReference type="KEGG" id="salf:SMD44_p10068"/>
<evidence type="ECO:0008006" key="4">
    <source>
        <dbReference type="Google" id="ProtNLM"/>
    </source>
</evidence>
<evidence type="ECO:0000313" key="3">
    <source>
        <dbReference type="Proteomes" id="UP000195880"/>
    </source>
</evidence>
<dbReference type="RefSeq" id="WP_100112408.1">
    <property type="nucleotide sequence ID" value="NZ_CP023976.1"/>
</dbReference>
<accession>A0A291W3T3</accession>
<evidence type="ECO:0000313" key="2">
    <source>
        <dbReference type="EMBL" id="ATM24567.1"/>
    </source>
</evidence>
<feature type="signal peptide" evidence="1">
    <location>
        <begin position="1"/>
        <end position="27"/>
    </location>
</feature>
<evidence type="ECO:0000256" key="1">
    <source>
        <dbReference type="SAM" id="SignalP"/>
    </source>
</evidence>
<protein>
    <recommendedName>
        <fullName evidence="4">Secreted protein</fullName>
    </recommendedName>
</protein>
<dbReference type="OrthoDB" id="3831300at2"/>
<name>A0A291W3T3_9ACTN</name>
<sequence length="131" mass="14328">MPRLKHLLPAVAVGSLLTLTATTPASADGGWWYSSDHPTGAKAYFKEHGDKVTVCDIDKDGYKALVQVMTGTGSLAYQFHDNYDDGRCTSKSARSGYDLFEGRTYKFRVCIVKLGTRPADCSGIYSVLNDH</sequence>
<geneLocation type="plasmid" evidence="3">
    <name>pmdjk44.1</name>
</geneLocation>
<keyword evidence="1" id="KW-0732">Signal</keyword>
<dbReference type="EMBL" id="CP023976">
    <property type="protein sequence ID" value="ATM24567.1"/>
    <property type="molecule type" value="Genomic_DNA"/>
</dbReference>
<dbReference type="AlphaFoldDB" id="A0A291W3T3"/>
<feature type="chain" id="PRO_5013217057" description="Secreted protein" evidence="1">
    <location>
        <begin position="28"/>
        <end position="131"/>
    </location>
</feature>
<keyword evidence="2" id="KW-0614">Plasmid</keyword>
<keyword evidence="3" id="KW-1185">Reference proteome</keyword>
<organism evidence="2 3">
    <name type="scientific">Streptomyces alboflavus</name>
    <dbReference type="NCBI Taxonomy" id="67267"/>
    <lineage>
        <taxon>Bacteria</taxon>
        <taxon>Bacillati</taxon>
        <taxon>Actinomycetota</taxon>
        <taxon>Actinomycetes</taxon>
        <taxon>Kitasatosporales</taxon>
        <taxon>Streptomycetaceae</taxon>
        <taxon>Streptomyces</taxon>
    </lineage>
</organism>